<keyword evidence="6" id="KW-0472">Membrane</keyword>
<evidence type="ECO:0000313" key="9">
    <source>
        <dbReference type="Proteomes" id="UP001151532"/>
    </source>
</evidence>
<dbReference type="EMBL" id="JAPFFK010000008">
    <property type="protein sequence ID" value="KAJ6748500.1"/>
    <property type="molecule type" value="Genomic_DNA"/>
</dbReference>
<evidence type="ECO:0000256" key="6">
    <source>
        <dbReference type="ARBA" id="ARBA00023136"/>
    </source>
</evidence>
<comment type="caution">
    <text evidence="8">The sequence shown here is derived from an EMBL/GenBank/DDBJ whole genome shotgun (WGS) entry which is preliminary data.</text>
</comment>
<protein>
    <submittedName>
        <fullName evidence="8">CYTOCHROME P450 71A8-LIKE</fullName>
    </submittedName>
</protein>
<dbReference type="GO" id="GO:0004497">
    <property type="term" value="F:monooxygenase activity"/>
    <property type="evidence" value="ECO:0007669"/>
    <property type="project" value="InterPro"/>
</dbReference>
<dbReference type="InterPro" id="IPR036396">
    <property type="entry name" value="Cyt_P450_sf"/>
</dbReference>
<dbReference type="InterPro" id="IPR001128">
    <property type="entry name" value="Cyt_P450"/>
</dbReference>
<accession>A0A9Q0ZVI9</accession>
<organism evidence="8 9">
    <name type="scientific">Salix purpurea</name>
    <name type="common">Purple osier willow</name>
    <dbReference type="NCBI Taxonomy" id="77065"/>
    <lineage>
        <taxon>Eukaryota</taxon>
        <taxon>Viridiplantae</taxon>
        <taxon>Streptophyta</taxon>
        <taxon>Embryophyta</taxon>
        <taxon>Tracheophyta</taxon>
        <taxon>Spermatophyta</taxon>
        <taxon>Magnoliopsida</taxon>
        <taxon>eudicotyledons</taxon>
        <taxon>Gunneridae</taxon>
        <taxon>Pentapetalae</taxon>
        <taxon>rosids</taxon>
        <taxon>fabids</taxon>
        <taxon>Malpighiales</taxon>
        <taxon>Salicaceae</taxon>
        <taxon>Saliceae</taxon>
        <taxon>Salix</taxon>
    </lineage>
</organism>
<keyword evidence="4" id="KW-1133">Transmembrane helix</keyword>
<dbReference type="GO" id="GO:0020037">
    <property type="term" value="F:heme binding"/>
    <property type="evidence" value="ECO:0007669"/>
    <property type="project" value="InterPro"/>
</dbReference>
<evidence type="ECO:0000256" key="7">
    <source>
        <dbReference type="SAM" id="MobiDB-lite"/>
    </source>
</evidence>
<dbReference type="PANTHER" id="PTHR47956:SF4">
    <property type="entry name" value="CYTOCHROME P450 71A21-RELATED"/>
    <property type="match status" value="1"/>
</dbReference>
<evidence type="ECO:0000256" key="5">
    <source>
        <dbReference type="ARBA" id="ARBA00023002"/>
    </source>
</evidence>
<dbReference type="GO" id="GO:0016705">
    <property type="term" value="F:oxidoreductase activity, acting on paired donors, with incorporation or reduction of molecular oxygen"/>
    <property type="evidence" value="ECO:0007669"/>
    <property type="project" value="InterPro"/>
</dbReference>
<dbReference type="InterPro" id="IPR050193">
    <property type="entry name" value="Cytochrome_P450_71"/>
</dbReference>
<evidence type="ECO:0000256" key="4">
    <source>
        <dbReference type="ARBA" id="ARBA00022989"/>
    </source>
</evidence>
<evidence type="ECO:0000313" key="8">
    <source>
        <dbReference type="EMBL" id="KAJ6748500.1"/>
    </source>
</evidence>
<dbReference type="Gene3D" id="1.10.630.10">
    <property type="entry name" value="Cytochrome P450"/>
    <property type="match status" value="1"/>
</dbReference>
<dbReference type="GO" id="GO:0005506">
    <property type="term" value="F:iron ion binding"/>
    <property type="evidence" value="ECO:0007669"/>
    <property type="project" value="InterPro"/>
</dbReference>
<dbReference type="AlphaFoldDB" id="A0A9Q0ZVI9"/>
<evidence type="ECO:0000256" key="2">
    <source>
        <dbReference type="ARBA" id="ARBA00010617"/>
    </source>
</evidence>
<reference evidence="8" key="1">
    <citation type="submission" date="2022-11" db="EMBL/GenBank/DDBJ databases">
        <authorList>
            <person name="Hyden B.L."/>
            <person name="Feng K."/>
            <person name="Yates T."/>
            <person name="Jawdy S."/>
            <person name="Smart L.B."/>
            <person name="Muchero W."/>
        </authorList>
    </citation>
    <scope>NUCLEOTIDE SEQUENCE</scope>
    <source>
        <tissue evidence="8">Shoot tip</tissue>
    </source>
</reference>
<dbReference type="OrthoDB" id="1192872at2759"/>
<reference evidence="8" key="2">
    <citation type="journal article" date="2023" name="Int. J. Mol. Sci.">
        <title>De Novo Assembly and Annotation of 11 Diverse Shrub Willow (Salix) Genomes Reveals Novel Gene Organization in Sex-Linked Regions.</title>
        <authorList>
            <person name="Hyden B."/>
            <person name="Feng K."/>
            <person name="Yates T.B."/>
            <person name="Jawdy S."/>
            <person name="Cereghino C."/>
            <person name="Smart L.B."/>
            <person name="Muchero W."/>
        </authorList>
    </citation>
    <scope>NUCLEOTIDE SEQUENCE</scope>
    <source>
        <tissue evidence="8">Shoot tip</tissue>
    </source>
</reference>
<dbReference type="SUPFAM" id="SSF48264">
    <property type="entry name" value="Cytochrome P450"/>
    <property type="match status" value="1"/>
</dbReference>
<feature type="region of interest" description="Disordered" evidence="7">
    <location>
        <begin position="50"/>
        <end position="73"/>
    </location>
</feature>
<comment type="subcellular location">
    <subcellularLocation>
        <location evidence="1">Membrane</location>
        <topology evidence="1">Single-pass membrane protein</topology>
    </subcellularLocation>
</comment>
<gene>
    <name evidence="8" type="ORF">OIU79_029584</name>
</gene>
<name>A0A9Q0ZVI9_SALPP</name>
<evidence type="ECO:0000256" key="3">
    <source>
        <dbReference type="ARBA" id="ARBA00022692"/>
    </source>
</evidence>
<dbReference type="Pfam" id="PF00067">
    <property type="entry name" value="p450"/>
    <property type="match status" value="1"/>
</dbReference>
<keyword evidence="5" id="KW-0560">Oxidoreductase</keyword>
<comment type="similarity">
    <text evidence="2">Belongs to the cytochrome P450 family.</text>
</comment>
<keyword evidence="3" id="KW-0812">Transmembrane</keyword>
<keyword evidence="9" id="KW-1185">Reference proteome</keyword>
<proteinExistence type="inferred from homology"/>
<sequence length="107" mass="11784">MTELLRHPGVMKQVQNEVRGLAGAGKLEITENDLEKMHFLKAVVKETLSRNNGDDQCLGNRKRPGRPHGTSLKSIDLKGNELVLANLVNRFDWALPGGASGDDLHMN</sequence>
<dbReference type="Proteomes" id="UP001151532">
    <property type="component" value="Chromosome 12"/>
</dbReference>
<dbReference type="PANTHER" id="PTHR47956">
    <property type="entry name" value="CYTOCHROME P450 71B11-RELATED"/>
    <property type="match status" value="1"/>
</dbReference>
<dbReference type="GO" id="GO:0016020">
    <property type="term" value="C:membrane"/>
    <property type="evidence" value="ECO:0007669"/>
    <property type="project" value="UniProtKB-SubCell"/>
</dbReference>
<evidence type="ECO:0000256" key="1">
    <source>
        <dbReference type="ARBA" id="ARBA00004167"/>
    </source>
</evidence>